<gene>
    <name evidence="2" type="ORF">Maq22A_c20485</name>
</gene>
<name>A0A0C6FVG0_9HYPH</name>
<dbReference type="OrthoDB" id="7998201at2"/>
<dbReference type="EMBL" id="AP014704">
    <property type="protein sequence ID" value="BAQ47140.1"/>
    <property type="molecule type" value="Genomic_DNA"/>
</dbReference>
<sequence>MTDDARPRVLAITSITAVSTIDGGDTLAAEVSGPDGGTVFLLIPLGAAGALITQLTDAAERGAQERRLHSRGRLPAVELSTFDPSA</sequence>
<proteinExistence type="predicted"/>
<reference evidence="2 3" key="1">
    <citation type="journal article" date="2015" name="Genome Announc.">
        <title>Complete Genome Sequence of Methylobacterium aquaticum Strain 22A, Isolated from Racomitrium japonicum Moss.</title>
        <authorList>
            <person name="Tani A."/>
            <person name="Ogura Y."/>
            <person name="Hayashi T."/>
            <person name="Kimbara K."/>
        </authorList>
    </citation>
    <scope>NUCLEOTIDE SEQUENCE [LARGE SCALE GENOMIC DNA]</scope>
    <source>
        <strain evidence="2 3">MA-22A</strain>
    </source>
</reference>
<protein>
    <submittedName>
        <fullName evidence="2">Uncharacterized protein</fullName>
    </submittedName>
</protein>
<dbReference type="RefSeq" id="WP_060848135.1">
    <property type="nucleotide sequence ID" value="NZ_AP014704.1"/>
</dbReference>
<reference evidence="3" key="2">
    <citation type="submission" date="2015-01" db="EMBL/GenBank/DDBJ databases">
        <title>Complete genome sequence of Methylobacterium aquaticum strain 22A.</title>
        <authorList>
            <person name="Tani A."/>
            <person name="Ogura Y."/>
            <person name="Hayashi T."/>
        </authorList>
    </citation>
    <scope>NUCLEOTIDE SEQUENCE [LARGE SCALE GENOMIC DNA]</scope>
    <source>
        <strain evidence="3">MA-22A</strain>
    </source>
</reference>
<dbReference type="KEGG" id="maqu:Maq22A_c20485"/>
<dbReference type="PATRIC" id="fig|270351.10.peg.3961"/>
<evidence type="ECO:0000313" key="3">
    <source>
        <dbReference type="Proteomes" id="UP000061432"/>
    </source>
</evidence>
<evidence type="ECO:0000313" key="2">
    <source>
        <dbReference type="EMBL" id="BAQ47140.1"/>
    </source>
</evidence>
<accession>A0A0C6FVG0</accession>
<dbReference type="STRING" id="270351.Maq22A_c20485"/>
<evidence type="ECO:0000256" key="1">
    <source>
        <dbReference type="SAM" id="MobiDB-lite"/>
    </source>
</evidence>
<dbReference type="Proteomes" id="UP000061432">
    <property type="component" value="Chromosome"/>
</dbReference>
<feature type="region of interest" description="Disordered" evidence="1">
    <location>
        <begin position="63"/>
        <end position="86"/>
    </location>
</feature>
<organism evidence="2 3">
    <name type="scientific">Methylobacterium aquaticum</name>
    <dbReference type="NCBI Taxonomy" id="270351"/>
    <lineage>
        <taxon>Bacteria</taxon>
        <taxon>Pseudomonadati</taxon>
        <taxon>Pseudomonadota</taxon>
        <taxon>Alphaproteobacteria</taxon>
        <taxon>Hyphomicrobiales</taxon>
        <taxon>Methylobacteriaceae</taxon>
        <taxon>Methylobacterium</taxon>
    </lineage>
</organism>
<dbReference type="AlphaFoldDB" id="A0A0C6FVG0"/>